<feature type="transmembrane region" description="Helical" evidence="7">
    <location>
        <begin position="186"/>
        <end position="203"/>
    </location>
</feature>
<sequence length="485" mass="50851">MNNAQRAPVGEIPNAVDGSPLDKAPADNRRAGWVLALGSLGAFVVFLDTTIVNIAFDTISHSFNTTAGHLAWVLNAYSLVFAAMLIPAGRVADRYGRKNIFIVGIAGFALMSALCGLAPGVGVLITARALQAVFAALVVPSSLALVLHEFHAARRHVAIGVWGAMAAAAAAVGPTLGALLTEYVTWRWIFLVNVPIAAVIVVLGKRLLHESRDPQASGLPDPLGALLVAAIPALLSFSIIEGPSRGWSDSWVVVGFVGAALALPVFLWRTSKAARPVMDLALFKDRQFSEINAASLLFSTAFFGLLLANLIFLQTEWHYSVLRAALASSAGPVVVTLIARSTTKLATVVGHRRVLLAGAVTWTLGCLGFALFVDSSPHWVTHWLPWTLLTGLGIGLTLPVQSGAAVAKLPPAQFAIGSAINSSFRQLGAVLGVSIFVALLGTSKMGPGVDNFQHIWWVFAALGLAAGVVQALPRLRAAGSAPSAR</sequence>
<dbReference type="InterPro" id="IPR005829">
    <property type="entry name" value="Sugar_transporter_CS"/>
</dbReference>
<dbReference type="PANTHER" id="PTHR42718:SF48">
    <property type="entry name" value="CONSERVED TWO-DOMAIN MEMBRANE PROTEIN-RELATED"/>
    <property type="match status" value="1"/>
</dbReference>
<feature type="domain" description="Major facilitator superfamily (MFS) profile" evidence="8">
    <location>
        <begin position="34"/>
        <end position="478"/>
    </location>
</feature>
<dbReference type="InterPro" id="IPR020846">
    <property type="entry name" value="MFS_dom"/>
</dbReference>
<comment type="subcellular location">
    <subcellularLocation>
        <location evidence="1">Cell membrane</location>
        <topology evidence="1">Multi-pass membrane protein</topology>
    </subcellularLocation>
</comment>
<feature type="transmembrane region" description="Helical" evidence="7">
    <location>
        <begin position="354"/>
        <end position="373"/>
    </location>
</feature>
<dbReference type="CDD" id="cd17321">
    <property type="entry name" value="MFS_MMR_MDR_like"/>
    <property type="match status" value="1"/>
</dbReference>
<keyword evidence="4 7" id="KW-0472">Membrane</keyword>
<accession>A0A5Q0L601</accession>
<evidence type="ECO:0000256" key="5">
    <source>
        <dbReference type="ARBA" id="ARBA00023251"/>
    </source>
</evidence>
<dbReference type="GO" id="GO:0005886">
    <property type="term" value="C:plasma membrane"/>
    <property type="evidence" value="ECO:0007669"/>
    <property type="project" value="UniProtKB-SubCell"/>
</dbReference>
<keyword evidence="2 7" id="KW-0812">Transmembrane</keyword>
<evidence type="ECO:0000256" key="3">
    <source>
        <dbReference type="ARBA" id="ARBA00022989"/>
    </source>
</evidence>
<evidence type="ECO:0000256" key="4">
    <source>
        <dbReference type="ARBA" id="ARBA00023136"/>
    </source>
</evidence>
<dbReference type="SUPFAM" id="SSF103473">
    <property type="entry name" value="MFS general substrate transporter"/>
    <property type="match status" value="1"/>
</dbReference>
<proteinExistence type="predicted"/>
<feature type="transmembrane region" description="Helical" evidence="7">
    <location>
        <begin position="100"/>
        <end position="123"/>
    </location>
</feature>
<dbReference type="GO" id="GO:0022857">
    <property type="term" value="F:transmembrane transporter activity"/>
    <property type="evidence" value="ECO:0007669"/>
    <property type="project" value="InterPro"/>
</dbReference>
<dbReference type="PROSITE" id="PS50850">
    <property type="entry name" value="MFS"/>
    <property type="match status" value="1"/>
</dbReference>
<feature type="transmembrane region" description="Helical" evidence="7">
    <location>
        <begin position="129"/>
        <end position="147"/>
    </location>
</feature>
<feature type="region of interest" description="Disordered" evidence="6">
    <location>
        <begin position="1"/>
        <end position="21"/>
    </location>
</feature>
<gene>
    <name evidence="9" type="ORF">GFH48_00760</name>
</gene>
<evidence type="ECO:0000256" key="1">
    <source>
        <dbReference type="ARBA" id="ARBA00004651"/>
    </source>
</evidence>
<dbReference type="InterPro" id="IPR011701">
    <property type="entry name" value="MFS"/>
</dbReference>
<evidence type="ECO:0000313" key="9">
    <source>
        <dbReference type="EMBL" id="QFZ71997.1"/>
    </source>
</evidence>
<dbReference type="Gene3D" id="1.20.1250.20">
    <property type="entry name" value="MFS general substrate transporter like domains"/>
    <property type="match status" value="1"/>
</dbReference>
<dbReference type="AlphaFoldDB" id="A0A5Q0L601"/>
<feature type="transmembrane region" description="Helical" evidence="7">
    <location>
        <begin position="252"/>
        <end position="270"/>
    </location>
</feature>
<reference evidence="9 10" key="1">
    <citation type="submission" date="2019-10" db="EMBL/GenBank/DDBJ databases">
        <title>A novel species.</title>
        <authorList>
            <person name="Gao J."/>
        </authorList>
    </citation>
    <scope>NUCLEOTIDE SEQUENCE [LARGE SCALE GENOMIC DNA]</scope>
    <source>
        <strain evidence="9 10">QMT-28</strain>
    </source>
</reference>
<evidence type="ECO:0000256" key="2">
    <source>
        <dbReference type="ARBA" id="ARBA00022692"/>
    </source>
</evidence>
<dbReference type="GO" id="GO:0046677">
    <property type="term" value="P:response to antibiotic"/>
    <property type="evidence" value="ECO:0007669"/>
    <property type="project" value="UniProtKB-KW"/>
</dbReference>
<feature type="transmembrane region" description="Helical" evidence="7">
    <location>
        <begin position="427"/>
        <end position="443"/>
    </location>
</feature>
<dbReference type="RefSeq" id="WP_153286365.1">
    <property type="nucleotide sequence ID" value="NZ_CP045643.1"/>
</dbReference>
<evidence type="ECO:0000256" key="7">
    <source>
        <dbReference type="SAM" id="Phobius"/>
    </source>
</evidence>
<evidence type="ECO:0000256" key="6">
    <source>
        <dbReference type="SAM" id="MobiDB-lite"/>
    </source>
</evidence>
<dbReference type="InterPro" id="IPR036259">
    <property type="entry name" value="MFS_trans_sf"/>
</dbReference>
<feature type="transmembrane region" description="Helical" evidence="7">
    <location>
        <begin position="455"/>
        <end position="475"/>
    </location>
</feature>
<protein>
    <submittedName>
        <fullName evidence="9">MFS transporter</fullName>
    </submittedName>
</protein>
<organism evidence="9 10">
    <name type="scientific">Streptomyces fagopyri</name>
    <dbReference type="NCBI Taxonomy" id="2662397"/>
    <lineage>
        <taxon>Bacteria</taxon>
        <taxon>Bacillati</taxon>
        <taxon>Actinomycetota</taxon>
        <taxon>Actinomycetes</taxon>
        <taxon>Kitasatosporales</taxon>
        <taxon>Streptomycetaceae</taxon>
        <taxon>Streptomyces</taxon>
    </lineage>
</organism>
<keyword evidence="5" id="KW-0046">Antibiotic resistance</keyword>
<keyword evidence="3 7" id="KW-1133">Transmembrane helix</keyword>
<dbReference type="Gene3D" id="1.20.1720.10">
    <property type="entry name" value="Multidrug resistance protein D"/>
    <property type="match status" value="1"/>
</dbReference>
<dbReference type="PROSITE" id="PS00216">
    <property type="entry name" value="SUGAR_TRANSPORT_1"/>
    <property type="match status" value="1"/>
</dbReference>
<feature type="transmembrane region" description="Helical" evidence="7">
    <location>
        <begin position="68"/>
        <end position="88"/>
    </location>
</feature>
<feature type="transmembrane region" description="Helical" evidence="7">
    <location>
        <begin position="291"/>
        <end position="312"/>
    </location>
</feature>
<feature type="transmembrane region" description="Helical" evidence="7">
    <location>
        <begin position="324"/>
        <end position="342"/>
    </location>
</feature>
<feature type="transmembrane region" description="Helical" evidence="7">
    <location>
        <begin position="385"/>
        <end position="407"/>
    </location>
</feature>
<dbReference type="Pfam" id="PF07690">
    <property type="entry name" value="MFS_1"/>
    <property type="match status" value="1"/>
</dbReference>
<dbReference type="EMBL" id="CP045643">
    <property type="protein sequence ID" value="QFZ71997.1"/>
    <property type="molecule type" value="Genomic_DNA"/>
</dbReference>
<evidence type="ECO:0000259" key="8">
    <source>
        <dbReference type="PROSITE" id="PS50850"/>
    </source>
</evidence>
<evidence type="ECO:0000313" key="10">
    <source>
        <dbReference type="Proteomes" id="UP000326179"/>
    </source>
</evidence>
<dbReference type="PANTHER" id="PTHR42718">
    <property type="entry name" value="MAJOR FACILITATOR SUPERFAMILY MULTIDRUG TRANSPORTER MFSC"/>
    <property type="match status" value="1"/>
</dbReference>
<dbReference type="Proteomes" id="UP000326179">
    <property type="component" value="Chromosome"/>
</dbReference>
<feature type="transmembrane region" description="Helical" evidence="7">
    <location>
        <begin position="223"/>
        <end position="240"/>
    </location>
</feature>
<feature type="transmembrane region" description="Helical" evidence="7">
    <location>
        <begin position="159"/>
        <end position="180"/>
    </location>
</feature>
<keyword evidence="10" id="KW-1185">Reference proteome</keyword>
<feature type="transmembrane region" description="Helical" evidence="7">
    <location>
        <begin position="33"/>
        <end position="56"/>
    </location>
</feature>
<name>A0A5Q0L601_9ACTN</name>
<dbReference type="KEGG" id="sfy:GFH48_00760"/>